<dbReference type="AlphaFoldDB" id="A0A2J7Q7U4"/>
<dbReference type="GO" id="GO:0071277">
    <property type="term" value="P:cellular response to calcium ion"/>
    <property type="evidence" value="ECO:0007669"/>
    <property type="project" value="TreeGrafter"/>
</dbReference>
<accession>A0A2J7Q7U4</accession>
<dbReference type="InParanoid" id="A0A2J7Q7U4"/>
<dbReference type="CDD" id="cd04048">
    <property type="entry name" value="C2A_Copine"/>
    <property type="match status" value="1"/>
</dbReference>
<dbReference type="Proteomes" id="UP000235965">
    <property type="component" value="Unassembled WGS sequence"/>
</dbReference>
<comment type="caution">
    <text evidence="2">The sequence shown here is derived from an EMBL/GenBank/DDBJ whole genome shotgun (WGS) entry which is preliminary data.</text>
</comment>
<dbReference type="InterPro" id="IPR035892">
    <property type="entry name" value="C2_domain_sf"/>
</dbReference>
<dbReference type="GO" id="GO:0005886">
    <property type="term" value="C:plasma membrane"/>
    <property type="evidence" value="ECO:0007669"/>
    <property type="project" value="TreeGrafter"/>
</dbReference>
<dbReference type="SUPFAM" id="SSF49562">
    <property type="entry name" value="C2 domain (Calcium/lipid-binding domain, CaLB)"/>
    <property type="match status" value="1"/>
</dbReference>
<dbReference type="PROSITE" id="PS50004">
    <property type="entry name" value="C2"/>
    <property type="match status" value="1"/>
</dbReference>
<dbReference type="InterPro" id="IPR000008">
    <property type="entry name" value="C2_dom"/>
</dbReference>
<dbReference type="Gene3D" id="2.60.40.150">
    <property type="entry name" value="C2 domain"/>
    <property type="match status" value="1"/>
</dbReference>
<feature type="domain" description="C2" evidence="1">
    <location>
        <begin position="1"/>
        <end position="87"/>
    </location>
</feature>
<dbReference type="Pfam" id="PF00168">
    <property type="entry name" value="C2"/>
    <property type="match status" value="1"/>
</dbReference>
<dbReference type="STRING" id="105785.A0A2J7Q7U4"/>
<name>A0A2J7Q7U4_9NEOP</name>
<dbReference type="PANTHER" id="PTHR10857:SF106">
    <property type="entry name" value="C2 DOMAIN-CONTAINING PROTEIN"/>
    <property type="match status" value="1"/>
</dbReference>
<dbReference type="OrthoDB" id="5855668at2759"/>
<dbReference type="PANTHER" id="PTHR10857">
    <property type="entry name" value="COPINE"/>
    <property type="match status" value="1"/>
</dbReference>
<evidence type="ECO:0000313" key="2">
    <source>
        <dbReference type="EMBL" id="PNF24652.1"/>
    </source>
</evidence>
<proteinExistence type="predicted"/>
<protein>
    <recommendedName>
        <fullName evidence="1">C2 domain-containing protein</fullName>
    </recommendedName>
</protein>
<dbReference type="GO" id="GO:0005544">
    <property type="term" value="F:calcium-dependent phospholipid binding"/>
    <property type="evidence" value="ECO:0007669"/>
    <property type="project" value="InterPro"/>
</dbReference>
<reference evidence="2 3" key="1">
    <citation type="submission" date="2017-12" db="EMBL/GenBank/DDBJ databases">
        <title>Hemimetabolous genomes reveal molecular basis of termite eusociality.</title>
        <authorList>
            <person name="Harrison M.C."/>
            <person name="Jongepier E."/>
            <person name="Robertson H.M."/>
            <person name="Arning N."/>
            <person name="Bitard-Feildel T."/>
            <person name="Chao H."/>
            <person name="Childers C.P."/>
            <person name="Dinh H."/>
            <person name="Doddapaneni H."/>
            <person name="Dugan S."/>
            <person name="Gowin J."/>
            <person name="Greiner C."/>
            <person name="Han Y."/>
            <person name="Hu H."/>
            <person name="Hughes D.S.T."/>
            <person name="Huylmans A.-K."/>
            <person name="Kemena C."/>
            <person name="Kremer L.P.M."/>
            <person name="Lee S.L."/>
            <person name="Lopez-Ezquerra A."/>
            <person name="Mallet L."/>
            <person name="Monroy-Kuhn J.M."/>
            <person name="Moser A."/>
            <person name="Murali S.C."/>
            <person name="Muzny D.M."/>
            <person name="Otani S."/>
            <person name="Piulachs M.-D."/>
            <person name="Poelchau M."/>
            <person name="Qu J."/>
            <person name="Schaub F."/>
            <person name="Wada-Katsumata A."/>
            <person name="Worley K.C."/>
            <person name="Xie Q."/>
            <person name="Ylla G."/>
            <person name="Poulsen M."/>
            <person name="Gibbs R.A."/>
            <person name="Schal C."/>
            <person name="Richards S."/>
            <person name="Belles X."/>
            <person name="Korb J."/>
            <person name="Bornberg-Bauer E."/>
        </authorList>
    </citation>
    <scope>NUCLEOTIDE SEQUENCE [LARGE SCALE GENOMIC DNA]</scope>
    <source>
        <tissue evidence="2">Whole body</tissue>
    </source>
</reference>
<dbReference type="InterPro" id="IPR045052">
    <property type="entry name" value="Copine"/>
</dbReference>
<evidence type="ECO:0000259" key="1">
    <source>
        <dbReference type="PROSITE" id="PS50004"/>
    </source>
</evidence>
<organism evidence="2 3">
    <name type="scientific">Cryptotermes secundus</name>
    <dbReference type="NCBI Taxonomy" id="105785"/>
    <lineage>
        <taxon>Eukaryota</taxon>
        <taxon>Metazoa</taxon>
        <taxon>Ecdysozoa</taxon>
        <taxon>Arthropoda</taxon>
        <taxon>Hexapoda</taxon>
        <taxon>Insecta</taxon>
        <taxon>Pterygota</taxon>
        <taxon>Neoptera</taxon>
        <taxon>Polyneoptera</taxon>
        <taxon>Dictyoptera</taxon>
        <taxon>Blattodea</taxon>
        <taxon>Blattoidea</taxon>
        <taxon>Termitoidae</taxon>
        <taxon>Kalotermitidae</taxon>
        <taxon>Cryptotermitinae</taxon>
        <taxon>Cryptotermes</taxon>
    </lineage>
</organism>
<keyword evidence="3" id="KW-1185">Reference proteome</keyword>
<dbReference type="EMBL" id="NEVH01017073">
    <property type="protein sequence ID" value="PNF24652.1"/>
    <property type="molecule type" value="Genomic_DNA"/>
</dbReference>
<gene>
    <name evidence="2" type="ORF">B7P43_G18147</name>
</gene>
<sequence>MCVTYIQPFGESSWVEFHRTEVIHNTHDPDFASKVQISYRFEERQSLKFEVYDIDSPNQSLEEHDFLGVATCSLGQIISSGKVHVPLSQRGLGARGDQQGHMIIIAEELVALKDEVIMQFSGTKLDKKKFIFWKSDPFLVFHKSLESGDYAVVHKTEVIITLLASELDISVLQVTLS</sequence>
<evidence type="ECO:0000313" key="3">
    <source>
        <dbReference type="Proteomes" id="UP000235965"/>
    </source>
</evidence>